<proteinExistence type="predicted"/>
<evidence type="ECO:0008006" key="4">
    <source>
        <dbReference type="Google" id="ProtNLM"/>
    </source>
</evidence>
<evidence type="ECO:0000256" key="1">
    <source>
        <dbReference type="SAM" id="SignalP"/>
    </source>
</evidence>
<dbReference type="RefSeq" id="WP_345294409.1">
    <property type="nucleotide sequence ID" value="NZ_BAABJY010000001.1"/>
</dbReference>
<feature type="chain" id="PRO_5047477346" description="DUF4124 domain-containing protein" evidence="1">
    <location>
        <begin position="29"/>
        <end position="215"/>
    </location>
</feature>
<protein>
    <recommendedName>
        <fullName evidence="4">DUF4124 domain-containing protein</fullName>
    </recommendedName>
</protein>
<evidence type="ECO:0000313" key="3">
    <source>
        <dbReference type="Proteomes" id="UP001501323"/>
    </source>
</evidence>
<dbReference type="Proteomes" id="UP001501323">
    <property type="component" value="Unassembled WGS sequence"/>
</dbReference>
<organism evidence="2 3">
    <name type="scientific">Luteimonas vadosa</name>
    <dbReference type="NCBI Taxonomy" id="1165507"/>
    <lineage>
        <taxon>Bacteria</taxon>
        <taxon>Pseudomonadati</taxon>
        <taxon>Pseudomonadota</taxon>
        <taxon>Gammaproteobacteria</taxon>
        <taxon>Lysobacterales</taxon>
        <taxon>Lysobacteraceae</taxon>
        <taxon>Luteimonas</taxon>
    </lineage>
</organism>
<sequence length="215" mass="22437">MNATARILSAALATAALAGLPAPQPAQASTALQRCTTSDGGEIYTDKACAAFGAQSAPIPAPMMTRLARTFTEDADGEQAVAMVETAAIPASRRSAASGCARTPRQLEADLRGSLALGDVNRIAESYHWVGVSSDDSKRILARLESMATEQVRDTHYFDASIAVGSYANLYADASGATPQPAGNAGTMQLQLGKASIRVVDLSVQKYAGCYFVKF</sequence>
<name>A0ABP9E1E4_9GAMM</name>
<keyword evidence="3" id="KW-1185">Reference proteome</keyword>
<reference evidence="3" key="1">
    <citation type="journal article" date="2019" name="Int. J. Syst. Evol. Microbiol.">
        <title>The Global Catalogue of Microorganisms (GCM) 10K type strain sequencing project: providing services to taxonomists for standard genome sequencing and annotation.</title>
        <authorList>
            <consortium name="The Broad Institute Genomics Platform"/>
            <consortium name="The Broad Institute Genome Sequencing Center for Infectious Disease"/>
            <person name="Wu L."/>
            <person name="Ma J."/>
        </authorList>
    </citation>
    <scope>NUCLEOTIDE SEQUENCE [LARGE SCALE GENOMIC DNA]</scope>
    <source>
        <strain evidence="3">JCM 18392</strain>
    </source>
</reference>
<gene>
    <name evidence="2" type="ORF">GCM10023332_10300</name>
</gene>
<comment type="caution">
    <text evidence="2">The sequence shown here is derived from an EMBL/GenBank/DDBJ whole genome shotgun (WGS) entry which is preliminary data.</text>
</comment>
<accession>A0ABP9E1E4</accession>
<evidence type="ECO:0000313" key="2">
    <source>
        <dbReference type="EMBL" id="GAA4860237.1"/>
    </source>
</evidence>
<feature type="signal peptide" evidence="1">
    <location>
        <begin position="1"/>
        <end position="28"/>
    </location>
</feature>
<dbReference type="EMBL" id="BAABJY010000001">
    <property type="protein sequence ID" value="GAA4860237.1"/>
    <property type="molecule type" value="Genomic_DNA"/>
</dbReference>
<keyword evidence="1" id="KW-0732">Signal</keyword>